<sequence>MSMVDVKEWKMEKCNDVETMLLTLAKIYQYSRNDKSSIDAKRIKILHTSEDEKLQPIEAMKCLLPEIEKCTEKFSELEEIVALLYEKDLYECIKAVRKLKRSIKE</sequence>
<organism evidence="1">
    <name type="scientific">[Clostridium] nexile</name>
    <dbReference type="NCBI Taxonomy" id="29361"/>
    <lineage>
        <taxon>Bacteria</taxon>
        <taxon>Bacillati</taxon>
        <taxon>Bacillota</taxon>
        <taxon>Clostridia</taxon>
        <taxon>Lachnospirales</taxon>
        <taxon>Lachnospiraceae</taxon>
        <taxon>Tyzzerella</taxon>
    </lineage>
</organism>
<dbReference type="AlphaFoldDB" id="A0A6N2VFF4"/>
<protein>
    <submittedName>
        <fullName evidence="1">Uncharacterized protein</fullName>
    </submittedName>
</protein>
<name>A0A6N2VFF4_9FIRM</name>
<dbReference type="EMBL" id="CACRTG010000028">
    <property type="protein sequence ID" value="VYT28263.1"/>
    <property type="molecule type" value="Genomic_DNA"/>
</dbReference>
<reference evidence="1" key="1">
    <citation type="submission" date="2019-11" db="EMBL/GenBank/DDBJ databases">
        <authorList>
            <person name="Feng L."/>
        </authorList>
    </citation>
    <scope>NUCLEOTIDE SEQUENCE</scope>
    <source>
        <strain evidence="1">CnexileLFYP112</strain>
    </source>
</reference>
<gene>
    <name evidence="1" type="ORF">CNLFYP112_02637</name>
</gene>
<evidence type="ECO:0000313" key="1">
    <source>
        <dbReference type="EMBL" id="VYT28263.1"/>
    </source>
</evidence>
<accession>A0A6N2VFF4</accession>
<proteinExistence type="predicted"/>